<comment type="caution">
    <text evidence="1">The sequence shown here is derived from an EMBL/GenBank/DDBJ whole genome shotgun (WGS) entry which is preliminary data.</text>
</comment>
<accession>A0ACC0TY77</accession>
<evidence type="ECO:0000313" key="2">
    <source>
        <dbReference type="Proteomes" id="UP001207468"/>
    </source>
</evidence>
<organism evidence="1 2">
    <name type="scientific">Russula earlei</name>
    <dbReference type="NCBI Taxonomy" id="71964"/>
    <lineage>
        <taxon>Eukaryota</taxon>
        <taxon>Fungi</taxon>
        <taxon>Dikarya</taxon>
        <taxon>Basidiomycota</taxon>
        <taxon>Agaricomycotina</taxon>
        <taxon>Agaricomycetes</taxon>
        <taxon>Russulales</taxon>
        <taxon>Russulaceae</taxon>
        <taxon>Russula</taxon>
    </lineage>
</organism>
<sequence>MALPPLPGEGHEAPNEPRPIRQASLAIRALLQQEVLAELATDNDDNSVVDSPVWQDKSGNVSDDSIVEVMMQKKSKTATAPTCRKVAIVQEDESESEDDENKTFSFMVKIINRQKGSRVLEIVTSTIPWCTMQQMLAQHLNVYPSMLHAQYHFSTDPKGSLLLDLTTPVHFDTMITLLRPLVVPAHLQNGKCSTWKMKEIKVQVTNKDDEISSKDSRHQTKKSTKSGSVPHDSNADIENSGSELFHKQRIEAH</sequence>
<dbReference type="EMBL" id="JAGFNK010000303">
    <property type="protein sequence ID" value="KAI9453440.1"/>
    <property type="molecule type" value="Genomic_DNA"/>
</dbReference>
<dbReference type="Proteomes" id="UP001207468">
    <property type="component" value="Unassembled WGS sequence"/>
</dbReference>
<keyword evidence="2" id="KW-1185">Reference proteome</keyword>
<reference evidence="1" key="1">
    <citation type="submission" date="2021-03" db="EMBL/GenBank/DDBJ databases">
        <title>Evolutionary priming and transition to the ectomycorrhizal habit in an iconic lineage of mushroom-forming fungi: is preadaptation a requirement?</title>
        <authorList>
            <consortium name="DOE Joint Genome Institute"/>
            <person name="Looney B.P."/>
            <person name="Miyauchi S."/>
            <person name="Morin E."/>
            <person name="Drula E."/>
            <person name="Courty P.E."/>
            <person name="Chicoki N."/>
            <person name="Fauchery L."/>
            <person name="Kohler A."/>
            <person name="Kuo A."/>
            <person name="LaButti K."/>
            <person name="Pangilinan J."/>
            <person name="Lipzen A."/>
            <person name="Riley R."/>
            <person name="Andreopoulos W."/>
            <person name="He G."/>
            <person name="Johnson J."/>
            <person name="Barry K.W."/>
            <person name="Grigoriev I.V."/>
            <person name="Nagy L."/>
            <person name="Hibbett D."/>
            <person name="Henrissat B."/>
            <person name="Matheny P.B."/>
            <person name="Labbe J."/>
            <person name="Martin A.F."/>
        </authorList>
    </citation>
    <scope>NUCLEOTIDE SEQUENCE</scope>
    <source>
        <strain evidence="1">BPL698</strain>
    </source>
</reference>
<proteinExistence type="predicted"/>
<protein>
    <submittedName>
        <fullName evidence="1">Uncharacterized protein</fullName>
    </submittedName>
</protein>
<evidence type="ECO:0000313" key="1">
    <source>
        <dbReference type="EMBL" id="KAI9453440.1"/>
    </source>
</evidence>
<gene>
    <name evidence="1" type="ORF">F5148DRAFT_1329153</name>
</gene>
<name>A0ACC0TY77_9AGAM</name>